<sequence>MVGVSGIEQEAGVMVGKAWLESHLKKIRYFASAHKHIHLGPPPGRLSDDAPLLAVKSPYPALLDQEDWWQCRPR</sequence>
<name>A0ABU6SX23_9FABA</name>
<protein>
    <submittedName>
        <fullName evidence="1">Uncharacterized protein</fullName>
    </submittedName>
</protein>
<accession>A0ABU6SX23</accession>
<dbReference type="EMBL" id="JASCZI010062863">
    <property type="protein sequence ID" value="MED6140895.1"/>
    <property type="molecule type" value="Genomic_DNA"/>
</dbReference>
<gene>
    <name evidence="1" type="ORF">PIB30_097910</name>
</gene>
<dbReference type="Proteomes" id="UP001341840">
    <property type="component" value="Unassembled WGS sequence"/>
</dbReference>
<organism evidence="1 2">
    <name type="scientific">Stylosanthes scabra</name>
    <dbReference type="NCBI Taxonomy" id="79078"/>
    <lineage>
        <taxon>Eukaryota</taxon>
        <taxon>Viridiplantae</taxon>
        <taxon>Streptophyta</taxon>
        <taxon>Embryophyta</taxon>
        <taxon>Tracheophyta</taxon>
        <taxon>Spermatophyta</taxon>
        <taxon>Magnoliopsida</taxon>
        <taxon>eudicotyledons</taxon>
        <taxon>Gunneridae</taxon>
        <taxon>Pentapetalae</taxon>
        <taxon>rosids</taxon>
        <taxon>fabids</taxon>
        <taxon>Fabales</taxon>
        <taxon>Fabaceae</taxon>
        <taxon>Papilionoideae</taxon>
        <taxon>50 kb inversion clade</taxon>
        <taxon>dalbergioids sensu lato</taxon>
        <taxon>Dalbergieae</taxon>
        <taxon>Pterocarpus clade</taxon>
        <taxon>Stylosanthes</taxon>
    </lineage>
</organism>
<reference evidence="1 2" key="1">
    <citation type="journal article" date="2023" name="Plants (Basel)">
        <title>Bridging the Gap: Combining Genomics and Transcriptomics Approaches to Understand Stylosanthes scabra, an Orphan Legume from the Brazilian Caatinga.</title>
        <authorList>
            <person name="Ferreira-Neto J.R.C."/>
            <person name="da Silva M.D."/>
            <person name="Binneck E."/>
            <person name="de Melo N.F."/>
            <person name="da Silva R.H."/>
            <person name="de Melo A.L.T.M."/>
            <person name="Pandolfi V."/>
            <person name="Bustamante F.O."/>
            <person name="Brasileiro-Vidal A.C."/>
            <person name="Benko-Iseppon A.M."/>
        </authorList>
    </citation>
    <scope>NUCLEOTIDE SEQUENCE [LARGE SCALE GENOMIC DNA]</scope>
    <source>
        <tissue evidence="1">Leaves</tissue>
    </source>
</reference>
<keyword evidence="2" id="KW-1185">Reference proteome</keyword>
<evidence type="ECO:0000313" key="1">
    <source>
        <dbReference type="EMBL" id="MED6140895.1"/>
    </source>
</evidence>
<comment type="caution">
    <text evidence="1">The sequence shown here is derived from an EMBL/GenBank/DDBJ whole genome shotgun (WGS) entry which is preliminary data.</text>
</comment>
<evidence type="ECO:0000313" key="2">
    <source>
        <dbReference type="Proteomes" id="UP001341840"/>
    </source>
</evidence>
<proteinExistence type="predicted"/>